<dbReference type="PROSITE" id="PS52050">
    <property type="entry name" value="WYL"/>
    <property type="match status" value="1"/>
</dbReference>
<comment type="caution">
    <text evidence="2">The sequence shown here is derived from an EMBL/GenBank/DDBJ whole genome shotgun (WGS) entry which is preliminary data.</text>
</comment>
<protein>
    <submittedName>
        <fullName evidence="2">Putative DNA-binding transcriptional regulator YafY</fullName>
    </submittedName>
</protein>
<accession>A0A7W7VDB6</accession>
<dbReference type="Pfam" id="PF13280">
    <property type="entry name" value="WYL"/>
    <property type="match status" value="1"/>
</dbReference>
<reference evidence="2 3" key="1">
    <citation type="submission" date="2020-08" db="EMBL/GenBank/DDBJ databases">
        <title>Genomic Encyclopedia of Type Strains, Phase III (KMG-III): the genomes of soil and plant-associated and newly described type strains.</title>
        <authorList>
            <person name="Whitman W."/>
        </authorList>
    </citation>
    <scope>NUCLEOTIDE SEQUENCE [LARGE SCALE GENOMIC DNA]</scope>
    <source>
        <strain evidence="2 3">CECT 8960</strain>
    </source>
</reference>
<proteinExistence type="predicted"/>
<dbReference type="PANTHER" id="PTHR34580">
    <property type="match status" value="1"/>
</dbReference>
<dbReference type="AlphaFoldDB" id="A0A7W7VDB6"/>
<organism evidence="2 3">
    <name type="scientific">Actinophytocola algeriensis</name>
    <dbReference type="NCBI Taxonomy" id="1768010"/>
    <lineage>
        <taxon>Bacteria</taxon>
        <taxon>Bacillati</taxon>
        <taxon>Actinomycetota</taxon>
        <taxon>Actinomycetes</taxon>
        <taxon>Pseudonocardiales</taxon>
        <taxon>Pseudonocardiaceae</taxon>
    </lineage>
</organism>
<dbReference type="PANTHER" id="PTHR34580:SF3">
    <property type="entry name" value="PROTEIN PAFB"/>
    <property type="match status" value="1"/>
</dbReference>
<feature type="domain" description="WYL" evidence="1">
    <location>
        <begin position="33"/>
        <end position="105"/>
    </location>
</feature>
<dbReference type="InterPro" id="IPR026881">
    <property type="entry name" value="WYL_dom"/>
</dbReference>
<gene>
    <name evidence="2" type="ORF">FHR82_002141</name>
</gene>
<sequence length="222" mass="24467">MMPVRLRAEIDAMQLTSLRNHWEFAAPPIGAATLKAVGDAVRGRHVLRFDRLRADGTRPGPRDPDFAAPRAVEPHHLVVWAGRWYLVARDPDDDTWPIFRVDRIHPHDPTGIPFTRRPLPGRGVAEHVVTSFDRGDTPARWQCLGSAVLRHPAAIVARWAPGGSVVEPVTEETTRLTLGAWSWAGIAGILATFDTDLTDIEPAELRTACATLADRYQRATGG</sequence>
<dbReference type="GO" id="GO:0003677">
    <property type="term" value="F:DNA binding"/>
    <property type="evidence" value="ECO:0007669"/>
    <property type="project" value="UniProtKB-KW"/>
</dbReference>
<evidence type="ECO:0000313" key="2">
    <source>
        <dbReference type="EMBL" id="MBB4905924.1"/>
    </source>
</evidence>
<dbReference type="EMBL" id="JACHJQ010000002">
    <property type="protein sequence ID" value="MBB4905924.1"/>
    <property type="molecule type" value="Genomic_DNA"/>
</dbReference>
<evidence type="ECO:0000313" key="3">
    <source>
        <dbReference type="Proteomes" id="UP000520767"/>
    </source>
</evidence>
<dbReference type="InterPro" id="IPR051534">
    <property type="entry name" value="CBASS_pafABC_assoc_protein"/>
</dbReference>
<keyword evidence="2" id="KW-0238">DNA-binding</keyword>
<evidence type="ECO:0000259" key="1">
    <source>
        <dbReference type="Pfam" id="PF13280"/>
    </source>
</evidence>
<keyword evidence="3" id="KW-1185">Reference proteome</keyword>
<name>A0A7W7VDB6_9PSEU</name>
<dbReference type="Proteomes" id="UP000520767">
    <property type="component" value="Unassembled WGS sequence"/>
</dbReference>